<protein>
    <submittedName>
        <fullName evidence="2">Uncharacterized protein</fullName>
    </submittedName>
</protein>
<gene>
    <name evidence="2" type="ORF">RJ640_030251</name>
</gene>
<dbReference type="EMBL" id="JAVXUO010000708">
    <property type="protein sequence ID" value="KAK2989758.1"/>
    <property type="molecule type" value="Genomic_DNA"/>
</dbReference>
<evidence type="ECO:0000313" key="3">
    <source>
        <dbReference type="Proteomes" id="UP001187471"/>
    </source>
</evidence>
<keyword evidence="3" id="KW-1185">Reference proteome</keyword>
<feature type="region of interest" description="Disordered" evidence="1">
    <location>
        <begin position="126"/>
        <end position="165"/>
    </location>
</feature>
<dbReference type="AlphaFoldDB" id="A0AA88UQM7"/>
<sequence>MHGPYKTLSLENSKNMRKKPEQEEDEQQHDLEILKAVAQAWHGHSSINSNSTSRQTSEFDAHRMNFKSRPSRFKLEAMSKPSSSARDNAAGWDFGQSLWDSYEIVTMSKKLEAGLVLDDHQFFAPDGAIGSSKRRRESKNSLRNLLNRKSSRRFSEEDVPDESTS</sequence>
<dbReference type="PANTHER" id="PTHR34665">
    <property type="entry name" value="DUF3741 DOMAIN-CONTAINING PROTEIN"/>
    <property type="match status" value="1"/>
</dbReference>
<evidence type="ECO:0000256" key="1">
    <source>
        <dbReference type="SAM" id="MobiDB-lite"/>
    </source>
</evidence>
<feature type="region of interest" description="Disordered" evidence="1">
    <location>
        <begin position="70"/>
        <end position="89"/>
    </location>
</feature>
<evidence type="ECO:0000313" key="2">
    <source>
        <dbReference type="EMBL" id="KAK2989758.1"/>
    </source>
</evidence>
<proteinExistence type="predicted"/>
<feature type="region of interest" description="Disordered" evidence="1">
    <location>
        <begin position="44"/>
        <end position="65"/>
    </location>
</feature>
<feature type="region of interest" description="Disordered" evidence="1">
    <location>
        <begin position="1"/>
        <end position="28"/>
    </location>
</feature>
<reference evidence="2" key="1">
    <citation type="submission" date="2022-12" db="EMBL/GenBank/DDBJ databases">
        <title>Draft genome assemblies for two species of Escallonia (Escalloniales).</title>
        <authorList>
            <person name="Chanderbali A."/>
            <person name="Dervinis C."/>
            <person name="Anghel I."/>
            <person name="Soltis D."/>
            <person name="Soltis P."/>
            <person name="Zapata F."/>
        </authorList>
    </citation>
    <scope>NUCLEOTIDE SEQUENCE</scope>
    <source>
        <strain evidence="2">UCBG92.1500</strain>
        <tissue evidence="2">Leaf</tissue>
    </source>
</reference>
<name>A0AA88UQM7_9ASTE</name>
<accession>A0AA88UQM7</accession>
<dbReference type="Proteomes" id="UP001187471">
    <property type="component" value="Unassembled WGS sequence"/>
</dbReference>
<organism evidence="2 3">
    <name type="scientific">Escallonia rubra</name>
    <dbReference type="NCBI Taxonomy" id="112253"/>
    <lineage>
        <taxon>Eukaryota</taxon>
        <taxon>Viridiplantae</taxon>
        <taxon>Streptophyta</taxon>
        <taxon>Embryophyta</taxon>
        <taxon>Tracheophyta</taxon>
        <taxon>Spermatophyta</taxon>
        <taxon>Magnoliopsida</taxon>
        <taxon>eudicotyledons</taxon>
        <taxon>Gunneridae</taxon>
        <taxon>Pentapetalae</taxon>
        <taxon>asterids</taxon>
        <taxon>campanulids</taxon>
        <taxon>Escalloniales</taxon>
        <taxon>Escalloniaceae</taxon>
        <taxon>Escallonia</taxon>
    </lineage>
</organism>
<comment type="caution">
    <text evidence="2">The sequence shown here is derived from an EMBL/GenBank/DDBJ whole genome shotgun (WGS) entry which is preliminary data.</text>
</comment>
<feature type="compositionally biased region" description="Polar residues" evidence="1">
    <location>
        <begin position="45"/>
        <end position="56"/>
    </location>
</feature>
<dbReference type="PANTHER" id="PTHR34665:SF1">
    <property type="entry name" value="OS02G0595200 PROTEIN"/>
    <property type="match status" value="1"/>
</dbReference>